<dbReference type="STRING" id="197479.BFW38_16665"/>
<dbReference type="AlphaFoldDB" id="A0A1E2VD65"/>
<dbReference type="CDD" id="cd01169">
    <property type="entry name" value="HMPP_kinase"/>
    <property type="match status" value="1"/>
</dbReference>
<dbReference type="OrthoDB" id="9810880at2"/>
<dbReference type="FunFam" id="3.40.1190.20:FF:000003">
    <property type="entry name" value="Phosphomethylpyrimidine kinase ThiD"/>
    <property type="match status" value="1"/>
</dbReference>
<proteinExistence type="predicted"/>
<keyword evidence="4" id="KW-0547">Nucleotide-binding</keyword>
<evidence type="ECO:0000256" key="1">
    <source>
        <dbReference type="ARBA" id="ARBA00004948"/>
    </source>
</evidence>
<evidence type="ECO:0000256" key="5">
    <source>
        <dbReference type="ARBA" id="ARBA00022777"/>
    </source>
</evidence>
<dbReference type="GO" id="GO:0009228">
    <property type="term" value="P:thiamine biosynthetic process"/>
    <property type="evidence" value="ECO:0007669"/>
    <property type="project" value="InterPro"/>
</dbReference>
<dbReference type="Gene3D" id="3.40.1190.20">
    <property type="match status" value="1"/>
</dbReference>
<evidence type="ECO:0000313" key="8">
    <source>
        <dbReference type="EMBL" id="ODC04921.1"/>
    </source>
</evidence>
<dbReference type="EMBL" id="MDTQ01000001">
    <property type="protein sequence ID" value="ODC04921.1"/>
    <property type="molecule type" value="Genomic_DNA"/>
</dbReference>
<sequence length="267" mass="28404">MAYHALTIAGSDSSGGAGIQADLKTFSALGVYGASVITALTAQSPQRVAGVMPVSADFVNQQLDVVLEDLPLNSIKIGMVADPEVARIIHQQLRNRNDLFVVLDPVMVAKNGARLVDDEALDAVRHYLLPIADLVTPNLPEAGVLLGCDYPRDAETALTLLPKLKALGAGSVLLKGGHLEGATCPDWLDRGHGPECFEAPRVNTSHLHGTGCTLSSAIAALYPQTQSLDLAIQKAKTWLGGALQQSNALHLVEKGGPVHHFHQWWPR</sequence>
<evidence type="ECO:0000256" key="4">
    <source>
        <dbReference type="ARBA" id="ARBA00022741"/>
    </source>
</evidence>
<keyword evidence="5 8" id="KW-0418">Kinase</keyword>
<comment type="pathway">
    <text evidence="1">Cofactor biosynthesis; thiamine diphosphate biosynthesis.</text>
</comment>
<evidence type="ECO:0000256" key="2">
    <source>
        <dbReference type="ARBA" id="ARBA00012135"/>
    </source>
</evidence>
<dbReference type="EC" id="2.7.1.49" evidence="2"/>
<dbReference type="GO" id="GO:0009229">
    <property type="term" value="P:thiamine diphosphate biosynthetic process"/>
    <property type="evidence" value="ECO:0007669"/>
    <property type="project" value="UniProtKB-UniPathway"/>
</dbReference>
<keyword evidence="9" id="KW-1185">Reference proteome</keyword>
<dbReference type="GO" id="GO:0008972">
    <property type="term" value="F:phosphomethylpyrimidine kinase activity"/>
    <property type="evidence" value="ECO:0007669"/>
    <property type="project" value="InterPro"/>
</dbReference>
<feature type="domain" description="Pyridoxamine kinase/Phosphomethylpyrimidine kinase" evidence="7">
    <location>
        <begin position="12"/>
        <end position="259"/>
    </location>
</feature>
<dbReference type="InterPro" id="IPR004399">
    <property type="entry name" value="HMP/HMP-P_kinase_dom"/>
</dbReference>
<evidence type="ECO:0000259" key="7">
    <source>
        <dbReference type="Pfam" id="PF08543"/>
    </source>
</evidence>
<dbReference type="GO" id="GO:0005524">
    <property type="term" value="F:ATP binding"/>
    <property type="evidence" value="ECO:0007669"/>
    <property type="project" value="UniProtKB-KW"/>
</dbReference>
<evidence type="ECO:0000313" key="9">
    <source>
        <dbReference type="Proteomes" id="UP000094291"/>
    </source>
</evidence>
<name>A0A1E2VD65_9GAMM</name>
<reference evidence="8 9" key="1">
    <citation type="submission" date="2016-08" db="EMBL/GenBank/DDBJ databases">
        <authorList>
            <person name="Seilhamer J.J."/>
        </authorList>
    </citation>
    <scope>NUCLEOTIDE SEQUENCE [LARGE SCALE GENOMIC DNA]</scope>
    <source>
        <strain evidence="8 9">PH27A</strain>
    </source>
</reference>
<dbReference type="UniPathway" id="UPA00060">
    <property type="reaction ID" value="UER00138"/>
</dbReference>
<accession>A0A1E2VD65</accession>
<dbReference type="GO" id="GO:0005829">
    <property type="term" value="C:cytosol"/>
    <property type="evidence" value="ECO:0007669"/>
    <property type="project" value="TreeGrafter"/>
</dbReference>
<protein>
    <recommendedName>
        <fullName evidence="2">hydroxymethylpyrimidine kinase</fullName>
        <ecNumber evidence="2">2.7.1.49</ecNumber>
    </recommendedName>
</protein>
<dbReference type="NCBIfam" id="TIGR00097">
    <property type="entry name" value="HMP-P_kinase"/>
    <property type="match status" value="1"/>
</dbReference>
<dbReference type="InterPro" id="IPR029056">
    <property type="entry name" value="Ribokinase-like"/>
</dbReference>
<evidence type="ECO:0000256" key="3">
    <source>
        <dbReference type="ARBA" id="ARBA00022679"/>
    </source>
</evidence>
<keyword evidence="6" id="KW-0067">ATP-binding</keyword>
<organism evidence="8 9">
    <name type="scientific">Terasakiispira papahanaumokuakeensis</name>
    <dbReference type="NCBI Taxonomy" id="197479"/>
    <lineage>
        <taxon>Bacteria</taxon>
        <taxon>Pseudomonadati</taxon>
        <taxon>Pseudomonadota</taxon>
        <taxon>Gammaproteobacteria</taxon>
        <taxon>Oceanospirillales</taxon>
        <taxon>Terasakiispira</taxon>
    </lineage>
</organism>
<dbReference type="GO" id="GO:0008902">
    <property type="term" value="F:hydroxymethylpyrimidine kinase activity"/>
    <property type="evidence" value="ECO:0007669"/>
    <property type="project" value="UniProtKB-EC"/>
</dbReference>
<dbReference type="PANTHER" id="PTHR20858">
    <property type="entry name" value="PHOSPHOMETHYLPYRIMIDINE KINASE"/>
    <property type="match status" value="1"/>
</dbReference>
<evidence type="ECO:0000256" key="6">
    <source>
        <dbReference type="ARBA" id="ARBA00022840"/>
    </source>
</evidence>
<dbReference type="Pfam" id="PF08543">
    <property type="entry name" value="Phos_pyr_kin"/>
    <property type="match status" value="1"/>
</dbReference>
<keyword evidence="3" id="KW-0808">Transferase</keyword>
<dbReference type="InterPro" id="IPR013749">
    <property type="entry name" value="PM/HMP-P_kinase-1"/>
</dbReference>
<dbReference type="SUPFAM" id="SSF53613">
    <property type="entry name" value="Ribokinase-like"/>
    <property type="match status" value="1"/>
</dbReference>
<dbReference type="Proteomes" id="UP000094291">
    <property type="component" value="Unassembled WGS sequence"/>
</dbReference>
<dbReference type="RefSeq" id="WP_068999905.1">
    <property type="nucleotide sequence ID" value="NZ_MDTQ01000001.1"/>
</dbReference>
<dbReference type="PANTHER" id="PTHR20858:SF17">
    <property type="entry name" value="HYDROXYMETHYLPYRIMIDINE_PHOSPHOMETHYLPYRIMIDINE KINASE THI20-RELATED"/>
    <property type="match status" value="1"/>
</dbReference>
<comment type="caution">
    <text evidence="8">The sequence shown here is derived from an EMBL/GenBank/DDBJ whole genome shotgun (WGS) entry which is preliminary data.</text>
</comment>
<gene>
    <name evidence="8" type="ORF">BFW38_16665</name>
</gene>